<accession>A0A9P6AP98</accession>
<feature type="region of interest" description="Disordered" evidence="1">
    <location>
        <begin position="1"/>
        <end position="49"/>
    </location>
</feature>
<evidence type="ECO:0000313" key="3">
    <source>
        <dbReference type="Proteomes" id="UP000886523"/>
    </source>
</evidence>
<protein>
    <submittedName>
        <fullName evidence="2">Uncharacterized protein</fullName>
    </submittedName>
</protein>
<dbReference type="EMBL" id="MU129034">
    <property type="protein sequence ID" value="KAF9509473.1"/>
    <property type="molecule type" value="Genomic_DNA"/>
</dbReference>
<keyword evidence="3" id="KW-1185">Reference proteome</keyword>
<organism evidence="2 3">
    <name type="scientific">Hydnum rufescens UP504</name>
    <dbReference type="NCBI Taxonomy" id="1448309"/>
    <lineage>
        <taxon>Eukaryota</taxon>
        <taxon>Fungi</taxon>
        <taxon>Dikarya</taxon>
        <taxon>Basidiomycota</taxon>
        <taxon>Agaricomycotina</taxon>
        <taxon>Agaricomycetes</taxon>
        <taxon>Cantharellales</taxon>
        <taxon>Hydnaceae</taxon>
        <taxon>Hydnum</taxon>
    </lineage>
</organism>
<evidence type="ECO:0000256" key="1">
    <source>
        <dbReference type="SAM" id="MobiDB-lite"/>
    </source>
</evidence>
<name>A0A9P6AP98_9AGAM</name>
<sequence length="59" mass="6521">LISSCVNNTRGPKEASRKGLRTPQTSSVLGQRMLPKKDSQQTRKSQGVRYIFKMGAGKL</sequence>
<feature type="compositionally biased region" description="Polar residues" evidence="1">
    <location>
        <begin position="1"/>
        <end position="10"/>
    </location>
</feature>
<gene>
    <name evidence="2" type="ORF">BS47DRAFT_1349143</name>
</gene>
<feature type="non-terminal residue" evidence="2">
    <location>
        <position position="1"/>
    </location>
</feature>
<reference evidence="2" key="1">
    <citation type="journal article" date="2020" name="Nat. Commun.">
        <title>Large-scale genome sequencing of mycorrhizal fungi provides insights into the early evolution of symbiotic traits.</title>
        <authorList>
            <person name="Miyauchi S."/>
            <person name="Kiss E."/>
            <person name="Kuo A."/>
            <person name="Drula E."/>
            <person name="Kohler A."/>
            <person name="Sanchez-Garcia M."/>
            <person name="Morin E."/>
            <person name="Andreopoulos B."/>
            <person name="Barry K.W."/>
            <person name="Bonito G."/>
            <person name="Buee M."/>
            <person name="Carver A."/>
            <person name="Chen C."/>
            <person name="Cichocki N."/>
            <person name="Clum A."/>
            <person name="Culley D."/>
            <person name="Crous P.W."/>
            <person name="Fauchery L."/>
            <person name="Girlanda M."/>
            <person name="Hayes R.D."/>
            <person name="Keri Z."/>
            <person name="LaButti K."/>
            <person name="Lipzen A."/>
            <person name="Lombard V."/>
            <person name="Magnuson J."/>
            <person name="Maillard F."/>
            <person name="Murat C."/>
            <person name="Nolan M."/>
            <person name="Ohm R.A."/>
            <person name="Pangilinan J."/>
            <person name="Pereira M.F."/>
            <person name="Perotto S."/>
            <person name="Peter M."/>
            <person name="Pfister S."/>
            <person name="Riley R."/>
            <person name="Sitrit Y."/>
            <person name="Stielow J.B."/>
            <person name="Szollosi G."/>
            <person name="Zifcakova L."/>
            <person name="Stursova M."/>
            <person name="Spatafora J.W."/>
            <person name="Tedersoo L."/>
            <person name="Vaario L.M."/>
            <person name="Yamada A."/>
            <person name="Yan M."/>
            <person name="Wang P."/>
            <person name="Xu J."/>
            <person name="Bruns T."/>
            <person name="Baldrian P."/>
            <person name="Vilgalys R."/>
            <person name="Dunand C."/>
            <person name="Henrissat B."/>
            <person name="Grigoriev I.V."/>
            <person name="Hibbett D."/>
            <person name="Nagy L.G."/>
            <person name="Martin F.M."/>
        </authorList>
    </citation>
    <scope>NUCLEOTIDE SEQUENCE</scope>
    <source>
        <strain evidence="2">UP504</strain>
    </source>
</reference>
<comment type="caution">
    <text evidence="2">The sequence shown here is derived from an EMBL/GenBank/DDBJ whole genome shotgun (WGS) entry which is preliminary data.</text>
</comment>
<dbReference type="AlphaFoldDB" id="A0A9P6AP98"/>
<dbReference type="Proteomes" id="UP000886523">
    <property type="component" value="Unassembled WGS sequence"/>
</dbReference>
<evidence type="ECO:0000313" key="2">
    <source>
        <dbReference type="EMBL" id="KAF9509473.1"/>
    </source>
</evidence>
<proteinExistence type="predicted"/>